<proteinExistence type="predicted"/>
<protein>
    <submittedName>
        <fullName evidence="1 3">Uncharacterized protein</fullName>
    </submittedName>
</protein>
<dbReference type="EMBL" id="UYSL01019825">
    <property type="protein sequence ID" value="VDL70311.1"/>
    <property type="molecule type" value="Genomic_DNA"/>
</dbReference>
<sequence length="149" mass="16635">MALGLEMGAPERLNVRVEQGTAKDACRWVGRTTTITARTTHTTQTTQTPDIVRHSKPIVAVSIPVTDHQPINPSSRHNWNRRRPRHRYGSTAAANYRNRTHWISFKCEIAAAATAVGRWCQNAPGNLSSENEAFVNDDDELGSRMRLSS</sequence>
<reference evidence="1 2" key="2">
    <citation type="submission" date="2018-11" db="EMBL/GenBank/DDBJ databases">
        <authorList>
            <consortium name="Pathogen Informatics"/>
        </authorList>
    </citation>
    <scope>NUCLEOTIDE SEQUENCE [LARGE SCALE GENOMIC DNA]</scope>
</reference>
<evidence type="ECO:0000313" key="3">
    <source>
        <dbReference type="WBParaSite" id="NBR_0000672101-mRNA-1"/>
    </source>
</evidence>
<name>A0A0N4XVB5_NIPBR</name>
<dbReference type="Proteomes" id="UP000271162">
    <property type="component" value="Unassembled WGS sequence"/>
</dbReference>
<evidence type="ECO:0000313" key="2">
    <source>
        <dbReference type="Proteomes" id="UP000271162"/>
    </source>
</evidence>
<organism evidence="3">
    <name type="scientific">Nippostrongylus brasiliensis</name>
    <name type="common">Rat hookworm</name>
    <dbReference type="NCBI Taxonomy" id="27835"/>
    <lineage>
        <taxon>Eukaryota</taxon>
        <taxon>Metazoa</taxon>
        <taxon>Ecdysozoa</taxon>
        <taxon>Nematoda</taxon>
        <taxon>Chromadorea</taxon>
        <taxon>Rhabditida</taxon>
        <taxon>Rhabditina</taxon>
        <taxon>Rhabditomorpha</taxon>
        <taxon>Strongyloidea</taxon>
        <taxon>Heligmosomidae</taxon>
        <taxon>Nippostrongylus</taxon>
    </lineage>
</organism>
<dbReference type="WBParaSite" id="NBR_0000672101-mRNA-1">
    <property type="protein sequence ID" value="NBR_0000672101-mRNA-1"/>
    <property type="gene ID" value="NBR_0000672101"/>
</dbReference>
<gene>
    <name evidence="1" type="ORF">NBR_LOCUS6722</name>
</gene>
<keyword evidence="2" id="KW-1185">Reference proteome</keyword>
<reference evidence="3" key="1">
    <citation type="submission" date="2017-02" db="UniProtKB">
        <authorList>
            <consortium name="WormBaseParasite"/>
        </authorList>
    </citation>
    <scope>IDENTIFICATION</scope>
</reference>
<accession>A0A0N4XVB5</accession>
<evidence type="ECO:0000313" key="1">
    <source>
        <dbReference type="EMBL" id="VDL70311.1"/>
    </source>
</evidence>
<dbReference type="AlphaFoldDB" id="A0A0N4XVB5"/>